<dbReference type="EMBL" id="RWJN01000006">
    <property type="protein sequence ID" value="TCD71430.1"/>
    <property type="molecule type" value="Genomic_DNA"/>
</dbReference>
<gene>
    <name evidence="2" type="ORF">EIP91_010136</name>
</gene>
<keyword evidence="1" id="KW-0732">Signal</keyword>
<dbReference type="InterPro" id="IPR029058">
    <property type="entry name" value="AB_hydrolase_fold"/>
</dbReference>
<evidence type="ECO:0000313" key="2">
    <source>
        <dbReference type="EMBL" id="TCD71430.1"/>
    </source>
</evidence>
<dbReference type="SUPFAM" id="SSF53474">
    <property type="entry name" value="alpha/beta-Hydrolases"/>
    <property type="match status" value="1"/>
</dbReference>
<proteinExistence type="predicted"/>
<dbReference type="Proteomes" id="UP000292702">
    <property type="component" value="Unassembled WGS sequence"/>
</dbReference>
<accession>A0A4R0RRA9</accession>
<organism evidence="2 3">
    <name type="scientific">Steccherinum ochraceum</name>
    <dbReference type="NCBI Taxonomy" id="92696"/>
    <lineage>
        <taxon>Eukaryota</taxon>
        <taxon>Fungi</taxon>
        <taxon>Dikarya</taxon>
        <taxon>Basidiomycota</taxon>
        <taxon>Agaricomycotina</taxon>
        <taxon>Agaricomycetes</taxon>
        <taxon>Polyporales</taxon>
        <taxon>Steccherinaceae</taxon>
        <taxon>Steccherinum</taxon>
    </lineage>
</organism>
<dbReference type="STRING" id="92696.A0A4R0RRA9"/>
<sequence length="348" mass="37045">MLLFATATCVLLVSAATSQEIRSAPPSFTRIPLSIPVHVTANATVIDYDTPRNQTQLTGLVQDTFSVNSSVSSLQVGSAEITRSYLIFGELYVPLNWENRGSGVLEFAVHGLNLDRFYWSIGGQGSQFNYVESSIASGNAVFVFDRLGSGNSSKPDGIKEVQTAIHVAVMQSLVTFFRHGVHGFAFNFLLASLAANHANILDALILTGFTTDTRAVAVVNAGLGLTIASIANPSKFGTLSNSYLATASGVNLQQDFLHFPDFPQSSLDFIVQHKGVITIGELLTRGQALSKTAAAYTGPVLVVTGDKDMVECGGDCHQSSNGSANLLEPAHSFFPSVSVFETFIPCDP</sequence>
<name>A0A4R0RRA9_9APHY</name>
<comment type="caution">
    <text evidence="2">The sequence shown here is derived from an EMBL/GenBank/DDBJ whole genome shotgun (WGS) entry which is preliminary data.</text>
</comment>
<evidence type="ECO:0000313" key="3">
    <source>
        <dbReference type="Proteomes" id="UP000292702"/>
    </source>
</evidence>
<reference evidence="2 3" key="1">
    <citation type="submission" date="2018-11" db="EMBL/GenBank/DDBJ databases">
        <title>Genome assembly of Steccherinum ochraceum LE-BIN_3174, the white-rot fungus of the Steccherinaceae family (The Residual Polyporoid clade, Polyporales, Basidiomycota).</title>
        <authorList>
            <person name="Fedorova T.V."/>
            <person name="Glazunova O.A."/>
            <person name="Landesman E.O."/>
            <person name="Moiseenko K.V."/>
            <person name="Psurtseva N.V."/>
            <person name="Savinova O.S."/>
            <person name="Shakhova N.V."/>
            <person name="Tyazhelova T.V."/>
            <person name="Vasina D.V."/>
        </authorList>
    </citation>
    <scope>NUCLEOTIDE SEQUENCE [LARGE SCALE GENOMIC DNA]</scope>
    <source>
        <strain evidence="2 3">LE-BIN_3174</strain>
    </source>
</reference>
<evidence type="ECO:0008006" key="4">
    <source>
        <dbReference type="Google" id="ProtNLM"/>
    </source>
</evidence>
<dbReference type="Gene3D" id="3.40.50.1820">
    <property type="entry name" value="alpha/beta hydrolase"/>
    <property type="match status" value="1"/>
</dbReference>
<feature type="chain" id="PRO_5020299143" description="AB hydrolase-1 domain-containing protein" evidence="1">
    <location>
        <begin position="19"/>
        <end position="348"/>
    </location>
</feature>
<evidence type="ECO:0000256" key="1">
    <source>
        <dbReference type="SAM" id="SignalP"/>
    </source>
</evidence>
<protein>
    <recommendedName>
        <fullName evidence="4">AB hydrolase-1 domain-containing protein</fullName>
    </recommendedName>
</protein>
<dbReference type="AlphaFoldDB" id="A0A4R0RRA9"/>
<dbReference type="OrthoDB" id="1743579at2759"/>
<feature type="signal peptide" evidence="1">
    <location>
        <begin position="1"/>
        <end position="18"/>
    </location>
</feature>
<keyword evidence="3" id="KW-1185">Reference proteome</keyword>